<accession>A0A3N7HPV3</accession>
<evidence type="ECO:0000313" key="3">
    <source>
        <dbReference type="Proteomes" id="UP000267464"/>
    </source>
</evidence>
<reference evidence="2 3" key="2">
    <citation type="submission" date="2018-12" db="EMBL/GenBank/DDBJ databases">
        <title>Rhizobacter gummiphilus sp. nov., a rubber-degrading bacterium isolated from the soil of a botanical garden in Japan.</title>
        <authorList>
            <person name="Shunsuke S.S."/>
        </authorList>
    </citation>
    <scope>NUCLEOTIDE SEQUENCE [LARGE SCALE GENOMIC DNA]</scope>
    <source>
        <strain evidence="2 3">S-16</strain>
    </source>
</reference>
<reference evidence="2 3" key="1">
    <citation type="submission" date="2018-08" db="EMBL/GenBank/DDBJ databases">
        <authorList>
            <person name="Khan S.A."/>
            <person name="Jeon C.O."/>
            <person name="Chun B.H."/>
            <person name="Jeong S.E."/>
        </authorList>
    </citation>
    <scope>NUCLEOTIDE SEQUENCE [LARGE SCALE GENOMIC DNA]</scope>
    <source>
        <strain evidence="2 3">S-16</strain>
    </source>
</reference>
<dbReference type="PANTHER" id="PTHR13887:SF51">
    <property type="entry name" value="DSBA FAMILY PROTEIN"/>
    <property type="match status" value="1"/>
</dbReference>
<dbReference type="OrthoDB" id="9813770at2"/>
<dbReference type="AlphaFoldDB" id="A0A3N7HPV3"/>
<evidence type="ECO:0000313" key="2">
    <source>
        <dbReference type="EMBL" id="RQP22781.1"/>
    </source>
</evidence>
<keyword evidence="3" id="KW-1185">Reference proteome</keyword>
<dbReference type="PANTHER" id="PTHR13887">
    <property type="entry name" value="GLUTATHIONE S-TRANSFERASE KAPPA"/>
    <property type="match status" value="1"/>
</dbReference>
<protein>
    <submittedName>
        <fullName evidence="2">DsbA family protein</fullName>
    </submittedName>
</protein>
<dbReference type="Pfam" id="PF01323">
    <property type="entry name" value="DSBA"/>
    <property type="match status" value="1"/>
</dbReference>
<dbReference type="RefSeq" id="WP_124542353.1">
    <property type="nucleotide sequence ID" value="NZ_QUSW01000006.1"/>
</dbReference>
<dbReference type="InterPro" id="IPR001853">
    <property type="entry name" value="DSBA-like_thioredoxin_dom"/>
</dbReference>
<evidence type="ECO:0000259" key="1">
    <source>
        <dbReference type="Pfam" id="PF01323"/>
    </source>
</evidence>
<dbReference type="CDD" id="cd03025">
    <property type="entry name" value="DsbA_FrnE_like"/>
    <property type="match status" value="1"/>
</dbReference>
<dbReference type="EMBL" id="QUSW01000006">
    <property type="protein sequence ID" value="RQP22781.1"/>
    <property type="molecule type" value="Genomic_DNA"/>
</dbReference>
<feature type="domain" description="DSBA-like thioredoxin" evidence="1">
    <location>
        <begin position="12"/>
        <end position="182"/>
    </location>
</feature>
<dbReference type="Gene3D" id="3.40.30.10">
    <property type="entry name" value="Glutaredoxin"/>
    <property type="match status" value="1"/>
</dbReference>
<dbReference type="SUPFAM" id="SSF52833">
    <property type="entry name" value="Thioredoxin-like"/>
    <property type="match status" value="1"/>
</dbReference>
<proteinExistence type="predicted"/>
<dbReference type="Proteomes" id="UP000267464">
    <property type="component" value="Unassembled WGS sequence"/>
</dbReference>
<comment type="caution">
    <text evidence="2">The sequence shown here is derived from an EMBL/GenBank/DDBJ whole genome shotgun (WGS) entry which is preliminary data.</text>
</comment>
<dbReference type="GO" id="GO:0016491">
    <property type="term" value="F:oxidoreductase activity"/>
    <property type="evidence" value="ECO:0007669"/>
    <property type="project" value="InterPro"/>
</dbReference>
<sequence length="216" mass="23389">MVKTATLHYIHDPLCGWCYGAAPLVKAAREVLPVVAHAGGMMAGSRRQKVNPQLREFVMPHDRRIAQLTGQVFGEAYVDGLLRDTSATFDSEPPIAAMLAAERTAGRGLDMLARLQTAHYVEGRRIADREVLVELAASIGLDQVAFEHALGEVQGHLVQAHMEQTRGLMSRVSAQGFPTFALEISARIDRIDAAGFLGNPTAFASWLSTKIASSNP</sequence>
<dbReference type="InterPro" id="IPR036249">
    <property type="entry name" value="Thioredoxin-like_sf"/>
</dbReference>
<organism evidence="2 3">
    <name type="scientific">Piscinibacter terrae</name>
    <dbReference type="NCBI Taxonomy" id="2496871"/>
    <lineage>
        <taxon>Bacteria</taxon>
        <taxon>Pseudomonadati</taxon>
        <taxon>Pseudomonadota</taxon>
        <taxon>Betaproteobacteria</taxon>
        <taxon>Burkholderiales</taxon>
        <taxon>Sphaerotilaceae</taxon>
        <taxon>Piscinibacter</taxon>
    </lineage>
</organism>
<name>A0A3N7HPV3_9BURK</name>
<gene>
    <name evidence="2" type="ORF">DZC73_21030</name>
</gene>